<accession>A0A172ZCN5</accession>
<dbReference type="RefSeq" id="WP_060532311.1">
    <property type="nucleotide sequence ID" value="NZ_CP013023.1"/>
</dbReference>
<dbReference type="EMBL" id="CP013023">
    <property type="protein sequence ID" value="ANF95405.1"/>
    <property type="molecule type" value="Genomic_DNA"/>
</dbReference>
<organism evidence="2 3">
    <name type="scientific">Paenibacillus bovis</name>
    <dbReference type="NCBI Taxonomy" id="1616788"/>
    <lineage>
        <taxon>Bacteria</taxon>
        <taxon>Bacillati</taxon>
        <taxon>Bacillota</taxon>
        <taxon>Bacilli</taxon>
        <taxon>Bacillales</taxon>
        <taxon>Paenibacillaceae</taxon>
        <taxon>Paenibacillus</taxon>
    </lineage>
</organism>
<reference evidence="2 3" key="2">
    <citation type="journal article" date="2016" name="Int. J. Syst. Evol. Microbiol.">
        <title>Paenibacillus bovis sp. nov., isolated from raw yak (Bos grunniens) milk.</title>
        <authorList>
            <person name="Gao C."/>
            <person name="Han J."/>
            <person name="Liu Z."/>
            <person name="Xu X."/>
            <person name="Hang F."/>
            <person name="Wu Z."/>
        </authorList>
    </citation>
    <scope>NUCLEOTIDE SEQUENCE [LARGE SCALE GENOMIC DNA]</scope>
    <source>
        <strain evidence="2 3">BD3526</strain>
    </source>
</reference>
<keyword evidence="1" id="KW-1133">Transmembrane helix</keyword>
<sequence length="107" mass="11728">MSTALPVLKWITFALEALMAIPIIGGTFVISYGYSPLFIAFILHLVALVLAVRLGRSPFGNAFGVITSALAWIPFLGWIMHCIAAVLLLIESIAVTGTRSTDRYRRY</sequence>
<dbReference type="OrthoDB" id="1925744at2"/>
<reference evidence="3" key="1">
    <citation type="submission" date="2015-10" db="EMBL/GenBank/DDBJ databases">
        <title>Genome of Paenibacillus bovis sp. nov.</title>
        <authorList>
            <person name="Wu Z."/>
            <person name="Gao C."/>
            <person name="Liu Z."/>
            <person name="Zheng H."/>
        </authorList>
    </citation>
    <scope>NUCLEOTIDE SEQUENCE [LARGE SCALE GENOMIC DNA]</scope>
    <source>
        <strain evidence="3">BD3526</strain>
    </source>
</reference>
<feature type="transmembrane region" description="Helical" evidence="1">
    <location>
        <begin position="37"/>
        <end position="55"/>
    </location>
</feature>
<name>A0A172ZCN5_9BACL</name>
<dbReference type="STRING" id="1616788.AR543_04850"/>
<keyword evidence="3" id="KW-1185">Reference proteome</keyword>
<dbReference type="Proteomes" id="UP000078148">
    <property type="component" value="Chromosome"/>
</dbReference>
<dbReference type="KEGG" id="pbv:AR543_04850"/>
<keyword evidence="1" id="KW-0472">Membrane</keyword>
<evidence type="ECO:0000313" key="2">
    <source>
        <dbReference type="EMBL" id="ANF95405.1"/>
    </source>
</evidence>
<feature type="transmembrane region" description="Helical" evidence="1">
    <location>
        <begin position="12"/>
        <end position="30"/>
    </location>
</feature>
<feature type="transmembrane region" description="Helical" evidence="1">
    <location>
        <begin position="75"/>
        <end position="97"/>
    </location>
</feature>
<gene>
    <name evidence="2" type="ORF">AR543_04850</name>
</gene>
<keyword evidence="1" id="KW-0812">Transmembrane</keyword>
<proteinExistence type="predicted"/>
<evidence type="ECO:0000256" key="1">
    <source>
        <dbReference type="SAM" id="Phobius"/>
    </source>
</evidence>
<protein>
    <submittedName>
        <fullName evidence="2">Uncharacterized protein</fullName>
    </submittedName>
</protein>
<evidence type="ECO:0000313" key="3">
    <source>
        <dbReference type="Proteomes" id="UP000078148"/>
    </source>
</evidence>
<dbReference type="AlphaFoldDB" id="A0A172ZCN5"/>